<dbReference type="SUPFAM" id="SSF47384">
    <property type="entry name" value="Homodimeric domain of signal transducing histidine kinase"/>
    <property type="match status" value="1"/>
</dbReference>
<protein>
    <recommendedName>
        <fullName evidence="3">histidine kinase</fullName>
        <ecNumber evidence="3">2.7.13.3</ecNumber>
    </recommendedName>
</protein>
<keyword evidence="12" id="KW-0902">Two-component regulatory system</keyword>
<dbReference type="AlphaFoldDB" id="A0A843YF72"/>
<evidence type="ECO:0000256" key="2">
    <source>
        <dbReference type="ARBA" id="ARBA00004651"/>
    </source>
</evidence>
<dbReference type="Gene3D" id="6.10.250.3020">
    <property type="match status" value="1"/>
</dbReference>
<dbReference type="InterPro" id="IPR029151">
    <property type="entry name" value="Sensor-like_sf"/>
</dbReference>
<keyword evidence="13 15" id="KW-0472">Membrane</keyword>
<name>A0A843YF72_9RHOB</name>
<dbReference type="InterPro" id="IPR036890">
    <property type="entry name" value="HATPase_C_sf"/>
</dbReference>
<dbReference type="Proteomes" id="UP000444174">
    <property type="component" value="Unassembled WGS sequence"/>
</dbReference>
<dbReference type="Gene3D" id="3.30.565.10">
    <property type="entry name" value="Histidine kinase-like ATPase, C-terminal domain"/>
    <property type="match status" value="1"/>
</dbReference>
<dbReference type="SMART" id="SM00387">
    <property type="entry name" value="HATPase_c"/>
    <property type="match status" value="1"/>
</dbReference>
<dbReference type="PRINTS" id="PR00344">
    <property type="entry name" value="BCTRLSENSOR"/>
</dbReference>
<keyword evidence="4" id="KW-1003">Cell membrane</keyword>
<evidence type="ECO:0000256" key="14">
    <source>
        <dbReference type="SAM" id="Coils"/>
    </source>
</evidence>
<dbReference type="PANTHER" id="PTHR43065:SF46">
    <property type="entry name" value="C4-DICARBOXYLATE TRANSPORT SENSOR PROTEIN DCTB"/>
    <property type="match status" value="1"/>
</dbReference>
<keyword evidence="11 15" id="KW-1133">Transmembrane helix</keyword>
<evidence type="ECO:0000256" key="6">
    <source>
        <dbReference type="ARBA" id="ARBA00022679"/>
    </source>
</evidence>
<evidence type="ECO:0000256" key="1">
    <source>
        <dbReference type="ARBA" id="ARBA00000085"/>
    </source>
</evidence>
<evidence type="ECO:0000256" key="8">
    <source>
        <dbReference type="ARBA" id="ARBA00022741"/>
    </source>
</evidence>
<keyword evidence="6" id="KW-0808">Transferase</keyword>
<dbReference type="Pfam" id="PF02518">
    <property type="entry name" value="HATPase_c"/>
    <property type="match status" value="1"/>
</dbReference>
<keyword evidence="9" id="KW-0418">Kinase</keyword>
<dbReference type="Gene3D" id="1.10.287.130">
    <property type="match status" value="1"/>
</dbReference>
<keyword evidence="10" id="KW-0067">ATP-binding</keyword>
<comment type="subcellular location">
    <subcellularLocation>
        <location evidence="2">Cell membrane</location>
        <topology evidence="2">Multi-pass membrane protein</topology>
    </subcellularLocation>
</comment>
<dbReference type="InterPro" id="IPR005467">
    <property type="entry name" value="His_kinase_dom"/>
</dbReference>
<keyword evidence="5" id="KW-0597">Phosphoprotein</keyword>
<feature type="transmembrane region" description="Helical" evidence="15">
    <location>
        <begin position="271"/>
        <end position="295"/>
    </location>
</feature>
<dbReference type="EMBL" id="WIBF01000002">
    <property type="protein sequence ID" value="MQQ07932.1"/>
    <property type="molecule type" value="Genomic_DNA"/>
</dbReference>
<evidence type="ECO:0000256" key="12">
    <source>
        <dbReference type="ARBA" id="ARBA00023012"/>
    </source>
</evidence>
<dbReference type="SUPFAM" id="SSF103190">
    <property type="entry name" value="Sensory domain-like"/>
    <property type="match status" value="1"/>
</dbReference>
<dbReference type="GO" id="GO:0005886">
    <property type="term" value="C:plasma membrane"/>
    <property type="evidence" value="ECO:0007669"/>
    <property type="project" value="UniProtKB-SubCell"/>
</dbReference>
<evidence type="ECO:0000256" key="4">
    <source>
        <dbReference type="ARBA" id="ARBA00022475"/>
    </source>
</evidence>
<evidence type="ECO:0000259" key="16">
    <source>
        <dbReference type="PROSITE" id="PS50109"/>
    </source>
</evidence>
<dbReference type="InterPro" id="IPR036097">
    <property type="entry name" value="HisK_dim/P_sf"/>
</dbReference>
<evidence type="ECO:0000313" key="17">
    <source>
        <dbReference type="EMBL" id="MQQ07932.1"/>
    </source>
</evidence>
<dbReference type="PANTHER" id="PTHR43065">
    <property type="entry name" value="SENSOR HISTIDINE KINASE"/>
    <property type="match status" value="1"/>
</dbReference>
<dbReference type="GO" id="GO:0000155">
    <property type="term" value="F:phosphorelay sensor kinase activity"/>
    <property type="evidence" value="ECO:0007669"/>
    <property type="project" value="InterPro"/>
</dbReference>
<dbReference type="GO" id="GO:0005524">
    <property type="term" value="F:ATP binding"/>
    <property type="evidence" value="ECO:0007669"/>
    <property type="project" value="UniProtKB-KW"/>
</dbReference>
<dbReference type="InterPro" id="IPR003594">
    <property type="entry name" value="HATPase_dom"/>
</dbReference>
<keyword evidence="18" id="KW-1185">Reference proteome</keyword>
<evidence type="ECO:0000256" key="11">
    <source>
        <dbReference type="ARBA" id="ARBA00022989"/>
    </source>
</evidence>
<evidence type="ECO:0000256" key="13">
    <source>
        <dbReference type="ARBA" id="ARBA00023136"/>
    </source>
</evidence>
<dbReference type="EC" id="2.7.13.3" evidence="3"/>
<dbReference type="PIRSF" id="PIRSF036431">
    <property type="entry name" value="STHK_DctB"/>
    <property type="match status" value="1"/>
</dbReference>
<dbReference type="InterPro" id="IPR003661">
    <property type="entry name" value="HisK_dim/P_dom"/>
</dbReference>
<organism evidence="17 18">
    <name type="scientific">Tritonibacter litoralis</name>
    <dbReference type="NCBI Taxonomy" id="2662264"/>
    <lineage>
        <taxon>Bacteria</taxon>
        <taxon>Pseudomonadati</taxon>
        <taxon>Pseudomonadota</taxon>
        <taxon>Alphaproteobacteria</taxon>
        <taxon>Rhodobacterales</taxon>
        <taxon>Paracoccaceae</taxon>
        <taxon>Tritonibacter</taxon>
    </lineage>
</organism>
<evidence type="ECO:0000256" key="5">
    <source>
        <dbReference type="ARBA" id="ARBA00022553"/>
    </source>
</evidence>
<evidence type="ECO:0000256" key="3">
    <source>
        <dbReference type="ARBA" id="ARBA00012438"/>
    </source>
</evidence>
<dbReference type="PROSITE" id="PS50109">
    <property type="entry name" value="HIS_KIN"/>
    <property type="match status" value="1"/>
</dbReference>
<evidence type="ECO:0000313" key="18">
    <source>
        <dbReference type="Proteomes" id="UP000444174"/>
    </source>
</evidence>
<feature type="domain" description="Histidine kinase" evidence="16">
    <location>
        <begin position="358"/>
        <end position="567"/>
    </location>
</feature>
<dbReference type="Gene3D" id="3.30.450.20">
    <property type="entry name" value="PAS domain"/>
    <property type="match status" value="2"/>
</dbReference>
<dbReference type="SMART" id="SM00388">
    <property type="entry name" value="HisKA"/>
    <property type="match status" value="1"/>
</dbReference>
<keyword evidence="14" id="KW-0175">Coiled coil</keyword>
<comment type="caution">
    <text evidence="17">The sequence shown here is derived from an EMBL/GenBank/DDBJ whole genome shotgun (WGS) entry which is preliminary data.</text>
</comment>
<dbReference type="InterPro" id="IPR033479">
    <property type="entry name" value="dCache_1"/>
</dbReference>
<accession>A0A843YF72</accession>
<dbReference type="CDD" id="cd00082">
    <property type="entry name" value="HisKA"/>
    <property type="match status" value="1"/>
</dbReference>
<evidence type="ECO:0000256" key="7">
    <source>
        <dbReference type="ARBA" id="ARBA00022692"/>
    </source>
</evidence>
<comment type="catalytic activity">
    <reaction evidence="1">
        <text>ATP + protein L-histidine = ADP + protein N-phospho-L-histidine.</text>
        <dbReference type="EC" id="2.7.13.3"/>
    </reaction>
</comment>
<dbReference type="Pfam" id="PF02743">
    <property type="entry name" value="dCache_1"/>
    <property type="match status" value="1"/>
</dbReference>
<feature type="coiled-coil region" evidence="14">
    <location>
        <begin position="315"/>
        <end position="349"/>
    </location>
</feature>
<dbReference type="InterPro" id="IPR004358">
    <property type="entry name" value="Sig_transdc_His_kin-like_C"/>
</dbReference>
<dbReference type="Pfam" id="PF00512">
    <property type="entry name" value="HisKA"/>
    <property type="match status" value="1"/>
</dbReference>
<dbReference type="FunFam" id="3.30.450.20:FF:000127">
    <property type="entry name" value="C4-dicarboxylate transport sensor protein"/>
    <property type="match status" value="1"/>
</dbReference>
<dbReference type="SUPFAM" id="SSF55874">
    <property type="entry name" value="ATPase domain of HSP90 chaperone/DNA topoisomerase II/histidine kinase"/>
    <property type="match status" value="1"/>
</dbReference>
<gene>
    <name evidence="17" type="ORF">GFB49_05655</name>
</gene>
<proteinExistence type="predicted"/>
<evidence type="ECO:0000256" key="10">
    <source>
        <dbReference type="ARBA" id="ARBA00022840"/>
    </source>
</evidence>
<evidence type="ECO:0000256" key="15">
    <source>
        <dbReference type="SAM" id="Phobius"/>
    </source>
</evidence>
<dbReference type="CDD" id="cd12914">
    <property type="entry name" value="PDC1_DGC_like"/>
    <property type="match status" value="1"/>
</dbReference>
<evidence type="ECO:0000256" key="9">
    <source>
        <dbReference type="ARBA" id="ARBA00022777"/>
    </source>
</evidence>
<keyword evidence="8" id="KW-0547">Nucleotide-binding</keyword>
<reference evidence="17 18" key="1">
    <citation type="submission" date="2019-10" db="EMBL/GenBank/DDBJ databases">
        <title>Epibacterium sp. nov., isolated from seawater.</title>
        <authorList>
            <person name="Zhang X."/>
            <person name="Li N."/>
        </authorList>
    </citation>
    <scope>NUCLEOTIDE SEQUENCE [LARGE SCALE GENOMIC DNA]</scope>
    <source>
        <strain evidence="17 18">SM1979</strain>
    </source>
</reference>
<keyword evidence="7 15" id="KW-0812">Transmembrane</keyword>
<dbReference type="InterPro" id="IPR017055">
    <property type="entry name" value="Sig_transdc_His_kinase_DctB"/>
</dbReference>
<sequence>MRLLVYLGYALVFALALFRLAHEYFRTEELARAEGRLSLYRSTVEAELERFSHLTHVLAQDSFVTAALSQSATATLNIRLADFARRAGLDAIYLMQPDGRTIAASNYATAHSFVEQNYGFRPYFQDALNGQQGRFYAIGATTGAPGYFIADPVRREDGSVQGVIAIKIDLSTLAQNWRASGENVLLADQAGVVLLASNPAWQYQTLSPLPADIRRQIEAVRQFPGQPLTPLDWQPGQTQRVTIAGAKYLHLTGETNVHGWQLHYFATDDRALARAGLVTSVALVFLGAGVGVLLLRRNRRIRAALFRSESEENKLRTANARLAQEITVRREAEQQLRRTQSELERTSRLAALGQVAASVTHELGQPIAAMRNHLAAAQMLNTNSEPLVGNISSLVARMEGITRQLKFFARSGEAEFEPVDLGAALNAVLDLVEPNRAEIAAEIVANVPPDPAMIRGSRLRVEQVLTNLLRNALDAVEGEDAPKVELTLTRTAETIALEIRDNGHGLGAATLADLQEPFVTTRESGRGMGLGLAISAQIVKEHGGTLEARNGERRRGAVFCLSFPTPDQSEVT</sequence>